<feature type="compositionally biased region" description="Polar residues" evidence="1">
    <location>
        <begin position="805"/>
        <end position="822"/>
    </location>
</feature>
<feature type="compositionally biased region" description="Polar residues" evidence="1">
    <location>
        <begin position="1020"/>
        <end position="1037"/>
    </location>
</feature>
<dbReference type="GO" id="GO:0097110">
    <property type="term" value="F:scaffold protein binding"/>
    <property type="evidence" value="ECO:0007669"/>
    <property type="project" value="TreeGrafter"/>
</dbReference>
<feature type="compositionally biased region" description="Low complexity" evidence="1">
    <location>
        <begin position="135"/>
        <end position="151"/>
    </location>
</feature>
<dbReference type="Proteomes" id="UP000515156">
    <property type="component" value="Chromosome 8"/>
</dbReference>
<dbReference type="InterPro" id="IPR006594">
    <property type="entry name" value="LisH"/>
</dbReference>
<dbReference type="SMART" id="SM00667">
    <property type="entry name" value="LisH"/>
    <property type="match status" value="1"/>
</dbReference>
<reference evidence="3" key="1">
    <citation type="submission" date="2025-08" db="UniProtKB">
        <authorList>
            <consortium name="RefSeq"/>
        </authorList>
    </citation>
    <scope>IDENTIFICATION</scope>
</reference>
<protein>
    <submittedName>
        <fullName evidence="3">Treacle protein isoform X1</fullName>
    </submittedName>
</protein>
<dbReference type="PANTHER" id="PTHR20787:SF10">
    <property type="entry name" value="TREACLE PROTEIN"/>
    <property type="match status" value="1"/>
</dbReference>
<feature type="compositionally biased region" description="Low complexity" evidence="1">
    <location>
        <begin position="480"/>
        <end position="489"/>
    </location>
</feature>
<feature type="compositionally biased region" description="Basic residues" evidence="1">
    <location>
        <begin position="1185"/>
        <end position="1210"/>
    </location>
</feature>
<feature type="compositionally biased region" description="Polar residues" evidence="1">
    <location>
        <begin position="428"/>
        <end position="444"/>
    </location>
</feature>
<dbReference type="KEGG" id="muo:115475749"/>
<evidence type="ECO:0000313" key="2">
    <source>
        <dbReference type="Proteomes" id="UP000515156"/>
    </source>
</evidence>
<keyword evidence="2" id="KW-1185">Reference proteome</keyword>
<dbReference type="OrthoDB" id="9838304at2759"/>
<proteinExistence type="predicted"/>
<feature type="compositionally biased region" description="Acidic residues" evidence="1">
    <location>
        <begin position="296"/>
        <end position="310"/>
    </location>
</feature>
<feature type="compositionally biased region" description="Acidic residues" evidence="1">
    <location>
        <begin position="772"/>
        <end position="782"/>
    </location>
</feature>
<dbReference type="FunCoup" id="A0A6P7YW29">
    <property type="interactions" value="2717"/>
</dbReference>
<dbReference type="GeneID" id="115475749"/>
<dbReference type="InterPro" id="IPR017859">
    <property type="entry name" value="Treacle"/>
</dbReference>
<feature type="compositionally biased region" description="Acidic residues" evidence="1">
    <location>
        <begin position="468"/>
        <end position="478"/>
    </location>
</feature>
<dbReference type="GO" id="GO:0005730">
    <property type="term" value="C:nucleolus"/>
    <property type="evidence" value="ECO:0007669"/>
    <property type="project" value="TreeGrafter"/>
</dbReference>
<evidence type="ECO:0000313" key="3">
    <source>
        <dbReference type="RefSeq" id="XP_030067569.1"/>
    </source>
</evidence>
<feature type="compositionally biased region" description="Polar residues" evidence="1">
    <location>
        <begin position="498"/>
        <end position="512"/>
    </location>
</feature>
<gene>
    <name evidence="3" type="primary">TCOF1</name>
</gene>
<feature type="compositionally biased region" description="Low complexity" evidence="1">
    <location>
        <begin position="869"/>
        <end position="882"/>
    </location>
</feature>
<feature type="region of interest" description="Disordered" evidence="1">
    <location>
        <begin position="57"/>
        <end position="702"/>
    </location>
</feature>
<feature type="region of interest" description="Disordered" evidence="1">
    <location>
        <begin position="742"/>
        <end position="962"/>
    </location>
</feature>
<feature type="compositionally biased region" description="Acidic residues" evidence="1">
    <location>
        <begin position="632"/>
        <end position="645"/>
    </location>
</feature>
<feature type="compositionally biased region" description="Low complexity" evidence="1">
    <location>
        <begin position="203"/>
        <end position="212"/>
    </location>
</feature>
<dbReference type="InParanoid" id="A0A6P7YW29"/>
<dbReference type="GO" id="GO:0003723">
    <property type="term" value="F:RNA binding"/>
    <property type="evidence" value="ECO:0007669"/>
    <property type="project" value="TreeGrafter"/>
</dbReference>
<dbReference type="RefSeq" id="XP_030067569.1">
    <property type="nucleotide sequence ID" value="XM_030211709.1"/>
</dbReference>
<feature type="compositionally biased region" description="Acidic residues" evidence="1">
    <location>
        <begin position="949"/>
        <end position="960"/>
    </location>
</feature>
<accession>A0A6P7YW29</accession>
<dbReference type="PROSITE" id="PS50896">
    <property type="entry name" value="LISH"/>
    <property type="match status" value="1"/>
</dbReference>
<feature type="compositionally biased region" description="Acidic residues" evidence="1">
    <location>
        <begin position="1128"/>
        <end position="1137"/>
    </location>
</feature>
<feature type="region of interest" description="Disordered" evidence="1">
    <location>
        <begin position="1115"/>
        <end position="1242"/>
    </location>
</feature>
<dbReference type="PANTHER" id="PTHR20787">
    <property type="entry name" value="TREACLE"/>
    <property type="match status" value="1"/>
</dbReference>
<dbReference type="AlphaFoldDB" id="A0A6P7YW29"/>
<sequence>MAGNSSQKELLALIYQHLVQVGYKKAAKKLQLQSGQKIASSPTISLLDIYTEWTKAPGSAKKRKANSTPKDNQPKKLRVSDPASSSESSEEDEKDGKVVSIVKSFHTNSTAMVGSTGREKSVVKITGSTGNVVNSTGSAKKISAISAKPASPAKPAPSKPTTPTKTTGIAKQASKPSESSDSSESEDEVAKLKLTQIPVKTAESSSETTSSEESSDEGIPASQGTPAAKAALLKTPQTKSALLKGISATPVSHKTAQEIASGLKPGAATPNQVKAGTGKVLSPAKAAGIQKTEVSESSDSDDSEEEEEEVVAQQVKASPLKNSLATPVSSKSSQGKVSTPTPHTKSVAATPKQVKGGMGKAVTPAKAARIVTQPAESSSNSSDDSDSEEETQAPKSTAKTLQANVTAVKNISTTPLSSKIAQGKVRSLASSMKSASATPNQAKSETGKVVTPAKAAGIQKGESSESTDSSDSEEEEEAQQVKPQQAKAALGKNLPASPVSSKSPQGKVSTPAQGIKPAAVTPNLSKAGQGKAVPPAKAAGIVTWPPESSSESSEDSESEEDTHKPKPIAKAAVSKISQANTTAAKSMPGAPLSSKIAPGTKSASATPNQAKAGRGNAVTPAKAAEIKKEESSDSSDSSDSEEDEAQQVKPSPKLQKAKAGQGKAVTPAKAAGIVTQTQESSSDSSDDSDSEEETQKLKPAALYKTFQSNITMKNIPITAVPSKIVQGKASGLAAGMKSTWATPNQVKAGTGKVVTPAKAAEIEKRESSESSDSSDSEEEEEAQQVKPFPKPLQAVATPGKIYTPVSVTKSAQGKVSTPSQGTKPAAATSKLTKGVKGKAMTPAEAAGNGTESSSDSSDYSDCEEETGKNAKSGKPAKPAAKNVLANSTSKAKPDKSKGVTPRPTKAVAKQYKTSNSNEDLDDDPATPAQKGIQAFTVDKSVNVNKSSEDFSDDDGNDDADPTQSLLAALSLFTKNYTAMPAEPQNSKVATVARAIKGSGKVSRDDISESESSVTDTETVKPSSKPTPRSVPASSQERNVMAKNLGAKQNSTGKKAKDKNSLASKAVENDARKAMKVSKSKPEENDFPTSQQPVGTVGNMATESLLSLERLMDLRLKSASKTPKAKTADDDDDSEEEEEKKRKIPAAKAVKEAEIPETQTSRVKESKKKKSAKKLKLASGDATMVTKKKSGQKKKGEKKKKKDKKKKSKKISQKDSSSTGISSTGAEDFTPSLKSKKKKKKTD</sequence>
<feature type="compositionally biased region" description="Basic residues" evidence="1">
    <location>
        <begin position="1164"/>
        <end position="1175"/>
    </location>
</feature>
<feature type="compositionally biased region" description="Polar residues" evidence="1">
    <location>
        <begin position="320"/>
        <end position="344"/>
    </location>
</feature>
<dbReference type="CTD" id="6949"/>
<feature type="compositionally biased region" description="Basic residues" evidence="1">
    <location>
        <begin position="1233"/>
        <end position="1242"/>
    </location>
</feature>
<feature type="compositionally biased region" description="Low complexity" evidence="1">
    <location>
        <begin position="161"/>
        <end position="180"/>
    </location>
</feature>
<feature type="compositionally biased region" description="Polar residues" evidence="1">
    <location>
        <begin position="575"/>
        <end position="584"/>
    </location>
</feature>
<name>A0A6P7YW29_9AMPH</name>
<feature type="compositionally biased region" description="Polar residues" evidence="1">
    <location>
        <begin position="1086"/>
        <end position="1100"/>
    </location>
</feature>
<evidence type="ECO:0000256" key="1">
    <source>
        <dbReference type="SAM" id="MobiDB-lite"/>
    </source>
</evidence>
<organism evidence="2 3">
    <name type="scientific">Microcaecilia unicolor</name>
    <dbReference type="NCBI Taxonomy" id="1415580"/>
    <lineage>
        <taxon>Eukaryota</taxon>
        <taxon>Metazoa</taxon>
        <taxon>Chordata</taxon>
        <taxon>Craniata</taxon>
        <taxon>Vertebrata</taxon>
        <taxon>Euteleostomi</taxon>
        <taxon>Amphibia</taxon>
        <taxon>Gymnophiona</taxon>
        <taxon>Siphonopidae</taxon>
        <taxon>Microcaecilia</taxon>
    </lineage>
</organism>
<dbReference type="GO" id="GO:0042790">
    <property type="term" value="P:nucleolar large rRNA transcription by RNA polymerase I"/>
    <property type="evidence" value="ECO:0007669"/>
    <property type="project" value="TreeGrafter"/>
</dbReference>
<feature type="region of interest" description="Disordered" evidence="1">
    <location>
        <begin position="997"/>
        <end position="1100"/>
    </location>
</feature>
<feature type="compositionally biased region" description="Polar residues" evidence="1">
    <location>
        <begin position="393"/>
        <end position="420"/>
    </location>
</feature>